<dbReference type="EMBL" id="HF548289">
    <property type="protein sequence ID" value="CCO21255.1"/>
    <property type="molecule type" value="Genomic_DNA"/>
</dbReference>
<dbReference type="EMBL" id="HF548291">
    <property type="protein sequence ID" value="CCO21303.1"/>
    <property type="molecule type" value="Genomic_DNA"/>
</dbReference>
<keyword evidence="3" id="KW-0012">Acyltransferase</keyword>
<sequence>MMDNPVRSFPRTLSKLHEKCCGDVPSKKGAVEFLGGMVELLFPVTHGQHFSPDEIEYRWLDLQLQFRRLIHPVMPNGTSRSEVTEAFFSQIPAIYAGLLEDAEMFSECDPASFCMEEIVLCYPGFYAIMVHRLAHEIHTLGIPILPRILSEHAHSRTGIDIHPGATIGRHFYIDHGTGIVIGETCVIGERVKMYQGVTLGATFVKKDLQGQRRHPTIEDNVILYAGCTILGGDTVIGRDSVIGGNVWLTGSVPPHTKVFHKEEMIIKDGSVPKAPAAVS</sequence>
<dbReference type="Gene3D" id="2.160.10.10">
    <property type="entry name" value="Hexapeptide repeat proteins"/>
    <property type="match status" value="1"/>
</dbReference>
<evidence type="ECO:0000313" key="5">
    <source>
        <dbReference type="EMBL" id="CCO21226.1"/>
    </source>
</evidence>
<dbReference type="InterPro" id="IPR042122">
    <property type="entry name" value="Ser_AcTrfase_N_sf"/>
</dbReference>
<reference evidence="7" key="1">
    <citation type="submission" date="2012-10" db="EMBL/GenBank/DDBJ databases">
        <authorList>
            <person name="Sandrine L."/>
        </authorList>
    </citation>
    <scope>NUCLEOTIDE SEQUENCE</scope>
</reference>
<dbReference type="EMBL" id="HF548288">
    <property type="protein sequence ID" value="CCO21226.1"/>
    <property type="molecule type" value="Genomic_DNA"/>
</dbReference>
<dbReference type="Gene3D" id="1.10.3130.10">
    <property type="entry name" value="serine acetyltransferase, domain 1"/>
    <property type="match status" value="1"/>
</dbReference>
<evidence type="ECO:0000256" key="2">
    <source>
        <dbReference type="ARBA" id="ARBA00022679"/>
    </source>
</evidence>
<evidence type="ECO:0000256" key="3">
    <source>
        <dbReference type="ARBA" id="ARBA00023315"/>
    </source>
</evidence>
<evidence type="ECO:0000256" key="1">
    <source>
        <dbReference type="ARBA" id="ARBA00022605"/>
    </source>
</evidence>
<reference evidence="7" key="2">
    <citation type="journal article" date="2013" name="Biotechnol. Biofuels">
        <title>Mining for hemicellulases in the fungus-growing termite Pseudacanthotermes militaris using functional metagenomics.</title>
        <authorList>
            <person name="Bastien G."/>
            <person name="Arnal G."/>
            <person name="Bozonnet S."/>
            <person name="Laguerre S."/>
            <person name="Ferreira F."/>
            <person name="Faure R."/>
            <person name="Henrissat B."/>
            <person name="Lefevre F."/>
            <person name="Robe P."/>
            <person name="Bouchez O."/>
            <person name="Noirot C."/>
            <person name="Dumon C."/>
            <person name="O'Donohue M."/>
        </authorList>
    </citation>
    <scope>NUCLEOTIDE SEQUENCE</scope>
</reference>
<keyword evidence="1" id="KW-0028">Amino-acid biosynthesis</keyword>
<dbReference type="GO" id="GO:0008652">
    <property type="term" value="P:amino acid biosynthetic process"/>
    <property type="evidence" value="ECO:0007669"/>
    <property type="project" value="UniProtKB-KW"/>
</dbReference>
<proteinExistence type="predicted"/>
<dbReference type="InterPro" id="IPR045304">
    <property type="entry name" value="LbH_SAT"/>
</dbReference>
<organism evidence="7">
    <name type="scientific">termite gut metagenome</name>
    <dbReference type="NCBI Taxonomy" id="433724"/>
    <lineage>
        <taxon>unclassified sequences</taxon>
        <taxon>metagenomes</taxon>
        <taxon>organismal metagenomes</taxon>
    </lineage>
</organism>
<gene>
    <name evidence="4" type="ORF">BN138_378</name>
    <name evidence="5" type="ORF">BN138_414</name>
    <name evidence="6" type="ORF">BN138_443</name>
    <name evidence="7" type="ORF">BN138_491</name>
</gene>
<protein>
    <submittedName>
        <fullName evidence="7">Putative serine acetyltransferase</fullName>
    </submittedName>
</protein>
<name>S0DDT5_9ZZZZ</name>
<keyword evidence="2 7" id="KW-0808">Transferase</keyword>
<dbReference type="CDD" id="cd03354">
    <property type="entry name" value="LbH_SAT"/>
    <property type="match status" value="1"/>
</dbReference>
<dbReference type="SUPFAM" id="SSF51161">
    <property type="entry name" value="Trimeric LpxA-like enzymes"/>
    <property type="match status" value="1"/>
</dbReference>
<dbReference type="GO" id="GO:0016746">
    <property type="term" value="F:acyltransferase activity"/>
    <property type="evidence" value="ECO:0007669"/>
    <property type="project" value="UniProtKB-KW"/>
</dbReference>
<evidence type="ECO:0000313" key="6">
    <source>
        <dbReference type="EMBL" id="CCO21255.1"/>
    </source>
</evidence>
<dbReference type="PANTHER" id="PTHR42811">
    <property type="entry name" value="SERINE ACETYLTRANSFERASE"/>
    <property type="match status" value="1"/>
</dbReference>
<evidence type="ECO:0000313" key="4">
    <source>
        <dbReference type="EMBL" id="CCO21190.1"/>
    </source>
</evidence>
<accession>S0DDT5</accession>
<dbReference type="AlphaFoldDB" id="S0DDT5"/>
<evidence type="ECO:0000313" key="7">
    <source>
        <dbReference type="EMBL" id="CCO21303.1"/>
    </source>
</evidence>
<dbReference type="InterPro" id="IPR011004">
    <property type="entry name" value="Trimer_LpxA-like_sf"/>
</dbReference>
<dbReference type="EMBL" id="HF548287">
    <property type="protein sequence ID" value="CCO21190.1"/>
    <property type="molecule type" value="Genomic_DNA"/>
</dbReference>